<organism evidence="2 3">
    <name type="scientific">Nocardia nova SH22a</name>
    <dbReference type="NCBI Taxonomy" id="1415166"/>
    <lineage>
        <taxon>Bacteria</taxon>
        <taxon>Bacillati</taxon>
        <taxon>Actinomycetota</taxon>
        <taxon>Actinomycetes</taxon>
        <taxon>Mycobacteriales</taxon>
        <taxon>Nocardiaceae</taxon>
        <taxon>Nocardia</taxon>
    </lineage>
</organism>
<reference evidence="2 3" key="1">
    <citation type="journal article" date="2014" name="Appl. Environ. Microbiol.">
        <title>Insights into the Microbial Degradation of Rubber and Gutta-Percha by Analysis of the Complete Genome of Nocardia nova SH22a.</title>
        <authorList>
            <person name="Luo Q."/>
            <person name="Hiessl S."/>
            <person name="Poehlein A."/>
            <person name="Daniel R."/>
            <person name="Steinbuchel A."/>
        </authorList>
    </citation>
    <scope>NUCLEOTIDE SEQUENCE [LARGE SCALE GENOMIC DNA]</scope>
    <source>
        <strain evidence="2">SH22a</strain>
    </source>
</reference>
<dbReference type="Gene3D" id="3.30.310.70">
    <property type="entry name" value="TT1751-like domain"/>
    <property type="match status" value="1"/>
</dbReference>
<dbReference type="InterPro" id="IPR035923">
    <property type="entry name" value="TT1751-like_sf"/>
</dbReference>
<dbReference type="SUPFAM" id="SSF103247">
    <property type="entry name" value="TT1751-like"/>
    <property type="match status" value="1"/>
</dbReference>
<dbReference type="Pfam" id="PF06445">
    <property type="entry name" value="GyrI-like"/>
    <property type="match status" value="1"/>
</dbReference>
<dbReference type="eggNOG" id="COG4978">
    <property type="taxonomic scope" value="Bacteria"/>
</dbReference>
<dbReference type="InterPro" id="IPR010499">
    <property type="entry name" value="AraC_E-bd"/>
</dbReference>
<name>W5TJZ7_9NOCA</name>
<dbReference type="STRING" id="1415166.NONO_c49010"/>
<dbReference type="SMART" id="SM00871">
    <property type="entry name" value="AraC_E_bind"/>
    <property type="match status" value="1"/>
</dbReference>
<dbReference type="InterPro" id="IPR005180">
    <property type="entry name" value="DUF302"/>
</dbReference>
<dbReference type="AlphaFoldDB" id="W5TJZ7"/>
<evidence type="ECO:0000259" key="1">
    <source>
        <dbReference type="SMART" id="SM00871"/>
    </source>
</evidence>
<dbReference type="OrthoDB" id="9791067at2"/>
<dbReference type="CDD" id="cd14797">
    <property type="entry name" value="DUF302"/>
    <property type="match status" value="1"/>
</dbReference>
<dbReference type="PATRIC" id="fig|1415166.3.peg.5052"/>
<dbReference type="Pfam" id="PF03625">
    <property type="entry name" value="DUF302"/>
    <property type="match status" value="1"/>
</dbReference>
<dbReference type="EMBL" id="CP006850">
    <property type="protein sequence ID" value="AHH19685.1"/>
    <property type="molecule type" value="Genomic_DNA"/>
</dbReference>
<protein>
    <recommendedName>
        <fullName evidence="1">AraC effector-binding domain-containing protein</fullName>
    </recommendedName>
</protein>
<dbReference type="HOGENOM" id="CLU_965881_0_0_11"/>
<dbReference type="Gene3D" id="3.20.80.10">
    <property type="entry name" value="Regulatory factor, effector binding domain"/>
    <property type="match status" value="1"/>
</dbReference>
<proteinExistence type="predicted"/>
<dbReference type="Proteomes" id="UP000019150">
    <property type="component" value="Chromosome"/>
</dbReference>
<evidence type="ECO:0000313" key="2">
    <source>
        <dbReference type="EMBL" id="AHH19685.1"/>
    </source>
</evidence>
<dbReference type="KEGG" id="nno:NONO_c49010"/>
<dbReference type="InterPro" id="IPR011256">
    <property type="entry name" value="Reg_factor_effector_dom_sf"/>
</dbReference>
<dbReference type="InterPro" id="IPR029442">
    <property type="entry name" value="GyrI-like"/>
</dbReference>
<dbReference type="RefSeq" id="WP_025351077.1">
    <property type="nucleotide sequence ID" value="NZ_CP006850.1"/>
</dbReference>
<dbReference type="SUPFAM" id="SSF55136">
    <property type="entry name" value="Probable bacterial effector-binding domain"/>
    <property type="match status" value="1"/>
</dbReference>
<sequence length="309" mass="32751">MTYRVDVCEVPAQALLRLPRAISSDRPGADIAAGMQDLSEAVGRAGLTACGPPTITYREVGEPGAATVVEFGVPVEPAPALSLQSGAEVVVRPGILVARACHRGSYRGLGAAYRALAEWASRNRYRAAGPATEVYLIGPDEVSDPRQLMTEIRLPVAPVPVLIARARTNFDAALRRVREILRYRGFDILAEFGPHTPSRCTILEVCLPDALARACDADECAAVLIPHRVVVRERTGHIVVEAADPAIWAQALGNPELIAVAVGIRRHLVAVVDEFDTPTTVSDGVAAGRPIPRTPEAHHACEPGGAGPA</sequence>
<feature type="domain" description="AraC effector-binding" evidence="1">
    <location>
        <begin position="3"/>
        <end position="157"/>
    </location>
</feature>
<accession>W5TJZ7</accession>
<keyword evidence="3" id="KW-1185">Reference proteome</keyword>
<gene>
    <name evidence="2" type="ORF">NONO_c49010</name>
</gene>
<evidence type="ECO:0000313" key="3">
    <source>
        <dbReference type="Proteomes" id="UP000019150"/>
    </source>
</evidence>